<comment type="caution">
    <text evidence="1">The sequence shown here is derived from an EMBL/GenBank/DDBJ whole genome shotgun (WGS) entry which is preliminary data.</text>
</comment>
<dbReference type="EMBL" id="JBHLUB010000031">
    <property type="protein sequence ID" value="MFC0582607.1"/>
    <property type="molecule type" value="Genomic_DNA"/>
</dbReference>
<evidence type="ECO:0000313" key="1">
    <source>
        <dbReference type="EMBL" id="MFC0582607.1"/>
    </source>
</evidence>
<keyword evidence="2" id="KW-1185">Reference proteome</keyword>
<dbReference type="InterPro" id="IPR018561">
    <property type="entry name" value="AosR"/>
</dbReference>
<dbReference type="Pfam" id="PF09438">
    <property type="entry name" value="DUF2017"/>
    <property type="match status" value="1"/>
</dbReference>
<name>A0ABV6PDX4_9MICC</name>
<organism evidence="1 2">
    <name type="scientific">Micrococcoides hystricis</name>
    <dbReference type="NCBI Taxonomy" id="1572761"/>
    <lineage>
        <taxon>Bacteria</taxon>
        <taxon>Bacillati</taxon>
        <taxon>Actinomycetota</taxon>
        <taxon>Actinomycetes</taxon>
        <taxon>Micrococcales</taxon>
        <taxon>Micrococcaceae</taxon>
        <taxon>Micrococcoides</taxon>
    </lineage>
</organism>
<dbReference type="RefSeq" id="WP_377459894.1">
    <property type="nucleotide sequence ID" value="NZ_JBHLUB010000031.1"/>
</dbReference>
<proteinExistence type="predicted"/>
<gene>
    <name evidence="1" type="ORF">ACFFFR_09485</name>
</gene>
<dbReference type="Proteomes" id="UP001589862">
    <property type="component" value="Unassembled WGS sequence"/>
</dbReference>
<reference evidence="1 2" key="1">
    <citation type="submission" date="2024-09" db="EMBL/GenBank/DDBJ databases">
        <authorList>
            <person name="Sun Q."/>
            <person name="Mori K."/>
        </authorList>
    </citation>
    <scope>NUCLEOTIDE SEQUENCE [LARGE SCALE GENOMIC DNA]</scope>
    <source>
        <strain evidence="1 2">NCAIM B.02604</strain>
    </source>
</reference>
<evidence type="ECO:0000313" key="2">
    <source>
        <dbReference type="Proteomes" id="UP001589862"/>
    </source>
</evidence>
<sequence length="220" mass="24731">MATEFISSPHGYHSRIDANESRLLQELCDDVVTLLEEDADLRAPGGDSAHPMTDQLFTLTGIDPAEFAELARSFGDSTAQVPEFEMHRPAPTDAAVQNLLPSAHAENGPAAQFRAKHEENLRYQKIADLRTAQIYFASRELYLDEDQAVLVARVLNHLRLTLAARLKIKDEEDAAKIHQIMDSAQAVDPRSYMALIYNFLTWWQDTLTEALLVDLPEEEL</sequence>
<protein>
    <submittedName>
        <fullName evidence="1">DUF2017 family protein</fullName>
    </submittedName>
</protein>
<accession>A0ABV6PDX4</accession>